<comment type="caution">
    <text evidence="6">The sequence shown here is derived from an EMBL/GenBank/DDBJ whole genome shotgun (WGS) entry which is preliminary data.</text>
</comment>
<evidence type="ECO:0000313" key="6">
    <source>
        <dbReference type="EMBL" id="CAF4955491.1"/>
    </source>
</evidence>
<keyword evidence="4" id="KW-0472">Membrane</keyword>
<feature type="domain" description="Bicarbonate transporter-like transmembrane" evidence="5">
    <location>
        <begin position="1"/>
        <end position="58"/>
    </location>
</feature>
<evidence type="ECO:0000256" key="1">
    <source>
        <dbReference type="ARBA" id="ARBA00004141"/>
    </source>
</evidence>
<feature type="non-terminal residue" evidence="6">
    <location>
        <position position="1"/>
    </location>
</feature>
<comment type="subcellular location">
    <subcellularLocation>
        <location evidence="1">Membrane</location>
        <topology evidence="1">Multi-pass membrane protein</topology>
    </subcellularLocation>
</comment>
<dbReference type="AlphaFoldDB" id="A0A821YJY8"/>
<feature type="non-terminal residue" evidence="6">
    <location>
        <position position="58"/>
    </location>
</feature>
<evidence type="ECO:0000259" key="5">
    <source>
        <dbReference type="Pfam" id="PF00955"/>
    </source>
</evidence>
<dbReference type="EMBL" id="CAJOBP010093661">
    <property type="protein sequence ID" value="CAF4955491.1"/>
    <property type="molecule type" value="Genomic_DNA"/>
</dbReference>
<organism evidence="6 7">
    <name type="scientific">Rotaria socialis</name>
    <dbReference type="NCBI Taxonomy" id="392032"/>
    <lineage>
        <taxon>Eukaryota</taxon>
        <taxon>Metazoa</taxon>
        <taxon>Spiralia</taxon>
        <taxon>Gnathifera</taxon>
        <taxon>Rotifera</taxon>
        <taxon>Eurotatoria</taxon>
        <taxon>Bdelloidea</taxon>
        <taxon>Philodinida</taxon>
        <taxon>Philodinidae</taxon>
        <taxon>Rotaria</taxon>
    </lineage>
</organism>
<sequence length="58" mass="6664">IRSTLGDFSVLIAIVTMSAWDAYLRLDTPKLQVPKEFKPTLPNQRGWLVPFFGKNSLW</sequence>
<dbReference type="PANTHER" id="PTHR11453">
    <property type="entry name" value="ANION EXCHANGE PROTEIN"/>
    <property type="match status" value="1"/>
</dbReference>
<evidence type="ECO:0000313" key="7">
    <source>
        <dbReference type="Proteomes" id="UP000663873"/>
    </source>
</evidence>
<dbReference type="GO" id="GO:0006820">
    <property type="term" value="P:monoatomic anion transport"/>
    <property type="evidence" value="ECO:0007669"/>
    <property type="project" value="InterPro"/>
</dbReference>
<keyword evidence="3" id="KW-1133">Transmembrane helix</keyword>
<evidence type="ECO:0000256" key="2">
    <source>
        <dbReference type="ARBA" id="ARBA00022692"/>
    </source>
</evidence>
<dbReference type="GO" id="GO:0008510">
    <property type="term" value="F:sodium:bicarbonate symporter activity"/>
    <property type="evidence" value="ECO:0007669"/>
    <property type="project" value="TreeGrafter"/>
</dbReference>
<dbReference type="GO" id="GO:0005886">
    <property type="term" value="C:plasma membrane"/>
    <property type="evidence" value="ECO:0007669"/>
    <property type="project" value="TreeGrafter"/>
</dbReference>
<keyword evidence="7" id="KW-1185">Reference proteome</keyword>
<dbReference type="PANTHER" id="PTHR11453:SF36">
    <property type="entry name" value="ANION EXCHANGE PROTEIN"/>
    <property type="match status" value="1"/>
</dbReference>
<keyword evidence="2" id="KW-0812">Transmembrane</keyword>
<dbReference type="Proteomes" id="UP000663873">
    <property type="component" value="Unassembled WGS sequence"/>
</dbReference>
<accession>A0A821YJY8</accession>
<dbReference type="InterPro" id="IPR003020">
    <property type="entry name" value="HCO3_transpt_euk"/>
</dbReference>
<gene>
    <name evidence="6" type="ORF">UJA718_LOCUS47968</name>
</gene>
<name>A0A821YJY8_9BILA</name>
<dbReference type="GO" id="GO:0005452">
    <property type="term" value="F:solute:inorganic anion antiporter activity"/>
    <property type="evidence" value="ECO:0007669"/>
    <property type="project" value="InterPro"/>
</dbReference>
<dbReference type="InterPro" id="IPR011531">
    <property type="entry name" value="HCO3_transpt-like_TM_dom"/>
</dbReference>
<reference evidence="6" key="1">
    <citation type="submission" date="2021-02" db="EMBL/GenBank/DDBJ databases">
        <authorList>
            <person name="Nowell W R."/>
        </authorList>
    </citation>
    <scope>NUCLEOTIDE SEQUENCE</scope>
</reference>
<dbReference type="GO" id="GO:0051453">
    <property type="term" value="P:regulation of intracellular pH"/>
    <property type="evidence" value="ECO:0007669"/>
    <property type="project" value="TreeGrafter"/>
</dbReference>
<evidence type="ECO:0000256" key="4">
    <source>
        <dbReference type="ARBA" id="ARBA00023136"/>
    </source>
</evidence>
<proteinExistence type="predicted"/>
<dbReference type="Pfam" id="PF00955">
    <property type="entry name" value="HCO3_cotransp"/>
    <property type="match status" value="1"/>
</dbReference>
<evidence type="ECO:0000256" key="3">
    <source>
        <dbReference type="ARBA" id="ARBA00022989"/>
    </source>
</evidence>
<protein>
    <recommendedName>
        <fullName evidence="5">Bicarbonate transporter-like transmembrane domain-containing protein</fullName>
    </recommendedName>
</protein>